<keyword evidence="3" id="KW-0440">LIM domain</keyword>
<dbReference type="PROSITE" id="PS50023">
    <property type="entry name" value="LIM_DOMAIN_2"/>
    <property type="match status" value="1"/>
</dbReference>
<dbReference type="STRING" id="1069680.M7NWB2"/>
<dbReference type="Gene3D" id="2.10.110.10">
    <property type="entry name" value="Cysteine Rich Protein"/>
    <property type="match status" value="2"/>
</dbReference>
<evidence type="ECO:0000259" key="5">
    <source>
        <dbReference type="PROSITE" id="PS50023"/>
    </source>
</evidence>
<dbReference type="PANTHER" id="PTHR24216">
    <property type="entry name" value="PAXILLIN-RELATED"/>
    <property type="match status" value="1"/>
</dbReference>
<feature type="compositionally biased region" description="Low complexity" evidence="4">
    <location>
        <begin position="167"/>
        <end position="182"/>
    </location>
</feature>
<name>M7NWB2_PNEMU</name>
<feature type="region of interest" description="Disordered" evidence="4">
    <location>
        <begin position="230"/>
        <end position="262"/>
    </location>
</feature>
<evidence type="ECO:0000313" key="7">
    <source>
        <dbReference type="Proteomes" id="UP000011958"/>
    </source>
</evidence>
<evidence type="ECO:0000256" key="1">
    <source>
        <dbReference type="ARBA" id="ARBA00022723"/>
    </source>
</evidence>
<dbReference type="GeneID" id="19893729"/>
<dbReference type="GO" id="GO:0030695">
    <property type="term" value="F:GTPase regulator activity"/>
    <property type="evidence" value="ECO:0007669"/>
    <property type="project" value="UniProtKB-ARBA"/>
</dbReference>
<proteinExistence type="predicted"/>
<comment type="caution">
    <text evidence="6">The sequence shown here is derived from an EMBL/GenBank/DDBJ whole genome shotgun (WGS) entry which is preliminary data.</text>
</comment>
<gene>
    <name evidence="6" type="ORF">PNEG_00031</name>
</gene>
<keyword evidence="1 3" id="KW-0479">Metal-binding</keyword>
<dbReference type="EMBL" id="AFWA02000005">
    <property type="protein sequence ID" value="EMR11587.1"/>
    <property type="molecule type" value="Genomic_DNA"/>
</dbReference>
<keyword evidence="7" id="KW-1185">Reference proteome</keyword>
<dbReference type="eggNOG" id="KOG1703">
    <property type="taxonomic scope" value="Eukaryota"/>
</dbReference>
<dbReference type="SUPFAM" id="SSF57716">
    <property type="entry name" value="Glucocorticoid receptor-like (DNA-binding domain)"/>
    <property type="match status" value="2"/>
</dbReference>
<evidence type="ECO:0000313" key="6">
    <source>
        <dbReference type="EMBL" id="EMR11587.1"/>
    </source>
</evidence>
<sequence length="562" mass="64981">MTSVSKLRISNILPPIKCSNCEEYVQLSKMGEHICEKTKEIYQKNFKNYAYSSSFPEASKSPLGSNKEMNDISLFTSSHNKSVSSSEVTYKDDEISKKENCQKKRHIFERLNTVTPGPLGLRNHSDLKNTKCMESERSCKDSLVQGVQDKSAKKRSARLQPYRWPNSTSSQSSISMFDSSPSEKNCIDSMSQKKNKDDIEVNYEQMISPTCENIEKILTLKDKSNLTEYTRDRSSCTEKKSKTRNETHLRQNSRKESRFPDENSERYLIEWARRDKELSSKFIEKTPNPVISIQECNNKNIHSRPFNEKKIYNNKHSYFFERNSNSTAFSTSSNISRDGKISSCSISSPNSEISVSNLQKQNVISKDELHTGSFDKTFNDPENSLHMFHARSDDILAFHINNTSQKNIIRNKYLSDFYCKRCNKYIEGKSIRCSDGKISGRFHRECFKCFNPNCQNLFTTSEVYVFEGEPFCSKHYHILNNSLCTACGEGIEGKCFQTETNDKYHFYCFTCYSCKKPLNGEYFDIDGKTYCENDVAKLLTLKMLPYQRLEKRKTKILTMGTF</sequence>
<dbReference type="SMART" id="SM00132">
    <property type="entry name" value="LIM"/>
    <property type="match status" value="2"/>
</dbReference>
<accession>M7NWB2</accession>
<dbReference type="Proteomes" id="UP000011958">
    <property type="component" value="Unassembled WGS sequence"/>
</dbReference>
<dbReference type="Pfam" id="PF00412">
    <property type="entry name" value="LIM"/>
    <property type="match status" value="2"/>
</dbReference>
<dbReference type="GO" id="GO:0046872">
    <property type="term" value="F:metal ion binding"/>
    <property type="evidence" value="ECO:0007669"/>
    <property type="project" value="UniProtKB-KW"/>
</dbReference>
<dbReference type="PANTHER" id="PTHR24216:SF65">
    <property type="entry name" value="PAXILLIN-LIKE PROTEIN 1"/>
    <property type="match status" value="1"/>
</dbReference>
<dbReference type="HOGENOM" id="CLU_484934_0_0_1"/>
<evidence type="ECO:0000256" key="3">
    <source>
        <dbReference type="PROSITE-ProRule" id="PRU00125"/>
    </source>
</evidence>
<organism evidence="6 7">
    <name type="scientific">Pneumocystis murina (strain B123)</name>
    <name type="common">Mouse pneumocystis pneumonia agent</name>
    <name type="synonym">Pneumocystis carinii f. sp. muris</name>
    <dbReference type="NCBI Taxonomy" id="1069680"/>
    <lineage>
        <taxon>Eukaryota</taxon>
        <taxon>Fungi</taxon>
        <taxon>Dikarya</taxon>
        <taxon>Ascomycota</taxon>
        <taxon>Taphrinomycotina</taxon>
        <taxon>Pneumocystomycetes</taxon>
        <taxon>Pneumocystaceae</taxon>
        <taxon>Pneumocystis</taxon>
    </lineage>
</organism>
<dbReference type="RefSeq" id="XP_007871882.1">
    <property type="nucleotide sequence ID" value="XM_007873691.1"/>
</dbReference>
<dbReference type="VEuPathDB" id="FungiDB:PNEG_00031"/>
<dbReference type="AlphaFoldDB" id="M7NWB2"/>
<feature type="domain" description="LIM zinc-binding" evidence="5">
    <location>
        <begin position="482"/>
        <end position="541"/>
    </location>
</feature>
<dbReference type="InterPro" id="IPR001781">
    <property type="entry name" value="Znf_LIM"/>
</dbReference>
<dbReference type="OrthoDB" id="1112565at2759"/>
<feature type="region of interest" description="Disordered" evidence="4">
    <location>
        <begin position="143"/>
        <end position="193"/>
    </location>
</feature>
<dbReference type="CDD" id="cd08368">
    <property type="entry name" value="LIM"/>
    <property type="match status" value="1"/>
</dbReference>
<dbReference type="PROSITE" id="PS00478">
    <property type="entry name" value="LIM_DOMAIN_1"/>
    <property type="match status" value="1"/>
</dbReference>
<keyword evidence="2 3" id="KW-0862">Zinc</keyword>
<evidence type="ECO:0000256" key="4">
    <source>
        <dbReference type="SAM" id="MobiDB-lite"/>
    </source>
</evidence>
<reference evidence="7" key="1">
    <citation type="journal article" date="2016" name="Nat. Commun.">
        <title>Genome analysis of three Pneumocystis species reveals adaptation mechanisms to life exclusively in mammalian hosts.</title>
        <authorList>
            <person name="Ma L."/>
            <person name="Chen Z."/>
            <person name="Huang D.W."/>
            <person name="Kutty G."/>
            <person name="Ishihara M."/>
            <person name="Wang H."/>
            <person name="Abouelleil A."/>
            <person name="Bishop L."/>
            <person name="Davey E."/>
            <person name="Deng R."/>
            <person name="Deng X."/>
            <person name="Fan L."/>
            <person name="Fantoni G."/>
            <person name="Fitzgerald M."/>
            <person name="Gogineni E."/>
            <person name="Goldberg J.M."/>
            <person name="Handley G."/>
            <person name="Hu X."/>
            <person name="Huber C."/>
            <person name="Jiao X."/>
            <person name="Jones K."/>
            <person name="Levin J.Z."/>
            <person name="Liu Y."/>
            <person name="Macdonald P."/>
            <person name="Melnikov A."/>
            <person name="Raley C."/>
            <person name="Sassi M."/>
            <person name="Sherman B.T."/>
            <person name="Song X."/>
            <person name="Sykes S."/>
            <person name="Tran B."/>
            <person name="Walsh L."/>
            <person name="Xia Y."/>
            <person name="Yang J."/>
            <person name="Young S."/>
            <person name="Zeng Q."/>
            <person name="Zheng X."/>
            <person name="Stephens R."/>
            <person name="Nusbaum C."/>
            <person name="Birren B.W."/>
            <person name="Azadi P."/>
            <person name="Lempicki R.A."/>
            <person name="Cuomo C.A."/>
            <person name="Kovacs J.A."/>
        </authorList>
    </citation>
    <scope>NUCLEOTIDE SEQUENCE [LARGE SCALE GENOMIC DNA]</scope>
    <source>
        <strain evidence="7">B123</strain>
    </source>
</reference>
<evidence type="ECO:0000256" key="2">
    <source>
        <dbReference type="ARBA" id="ARBA00022833"/>
    </source>
</evidence>
<protein>
    <recommendedName>
        <fullName evidence="5">LIM zinc-binding domain-containing protein</fullName>
    </recommendedName>
</protein>